<proteinExistence type="predicted"/>
<dbReference type="PANTHER" id="PTHR33064:SF37">
    <property type="entry name" value="RIBONUCLEASE H"/>
    <property type="match status" value="1"/>
</dbReference>
<dbReference type="Pfam" id="PF17919">
    <property type="entry name" value="RT_RNaseH_2"/>
    <property type="match status" value="1"/>
</dbReference>
<dbReference type="InterPro" id="IPR051320">
    <property type="entry name" value="Viral_Replic_Matur_Polypro"/>
</dbReference>
<dbReference type="InterPro" id="IPR041577">
    <property type="entry name" value="RT_RNaseH_2"/>
</dbReference>
<dbReference type="EMBL" id="CP133614">
    <property type="protein sequence ID" value="WMV19266.1"/>
    <property type="molecule type" value="Genomic_DNA"/>
</dbReference>
<evidence type="ECO:0000259" key="1">
    <source>
        <dbReference type="Pfam" id="PF17919"/>
    </source>
</evidence>
<feature type="domain" description="Reverse transcriptase/retrotransposon-derived protein RNase H-like" evidence="1">
    <location>
        <begin position="75"/>
        <end position="121"/>
    </location>
</feature>
<dbReference type="Gene3D" id="3.30.70.270">
    <property type="match status" value="1"/>
</dbReference>
<dbReference type="AlphaFoldDB" id="A0AAF0TH76"/>
<dbReference type="PANTHER" id="PTHR33064">
    <property type="entry name" value="POL PROTEIN"/>
    <property type="match status" value="1"/>
</dbReference>
<keyword evidence="3" id="KW-1185">Reference proteome</keyword>
<name>A0AAF0TH76_SOLVR</name>
<dbReference type="InterPro" id="IPR043502">
    <property type="entry name" value="DNA/RNA_pol_sf"/>
</dbReference>
<dbReference type="InterPro" id="IPR043128">
    <property type="entry name" value="Rev_trsase/Diguanyl_cyclase"/>
</dbReference>
<dbReference type="Proteomes" id="UP001234989">
    <property type="component" value="Chromosome 3"/>
</dbReference>
<accession>A0AAF0TH76</accession>
<gene>
    <name evidence="2" type="ORF">MTR67_012651</name>
</gene>
<reference evidence="2" key="1">
    <citation type="submission" date="2023-08" db="EMBL/GenBank/DDBJ databases">
        <title>A de novo genome assembly of Solanum verrucosum Schlechtendal, a Mexican diploid species geographically isolated from the other diploid A-genome species in potato relatives.</title>
        <authorList>
            <person name="Hosaka K."/>
        </authorList>
    </citation>
    <scope>NUCLEOTIDE SEQUENCE</scope>
    <source>
        <tissue evidence="2">Young leaves</tissue>
    </source>
</reference>
<sequence length="121" mass="13556">MDLMNRVFKPYLDIEGIKVDTHKIEAVQNCPRPTSPTDIRSFLGLAGYYRRLVEGFSSISIPLPKLTHKPVKFQWSEACEKSFQELKKRLTTASVLTLLEGTQGIVVNCNASRVGLGCLLM</sequence>
<evidence type="ECO:0000313" key="3">
    <source>
        <dbReference type="Proteomes" id="UP001234989"/>
    </source>
</evidence>
<protein>
    <recommendedName>
        <fullName evidence="1">Reverse transcriptase/retrotransposon-derived protein RNase H-like domain-containing protein</fullName>
    </recommendedName>
</protein>
<evidence type="ECO:0000313" key="2">
    <source>
        <dbReference type="EMBL" id="WMV19266.1"/>
    </source>
</evidence>
<organism evidence="2 3">
    <name type="scientific">Solanum verrucosum</name>
    <dbReference type="NCBI Taxonomy" id="315347"/>
    <lineage>
        <taxon>Eukaryota</taxon>
        <taxon>Viridiplantae</taxon>
        <taxon>Streptophyta</taxon>
        <taxon>Embryophyta</taxon>
        <taxon>Tracheophyta</taxon>
        <taxon>Spermatophyta</taxon>
        <taxon>Magnoliopsida</taxon>
        <taxon>eudicotyledons</taxon>
        <taxon>Gunneridae</taxon>
        <taxon>Pentapetalae</taxon>
        <taxon>asterids</taxon>
        <taxon>lamiids</taxon>
        <taxon>Solanales</taxon>
        <taxon>Solanaceae</taxon>
        <taxon>Solanoideae</taxon>
        <taxon>Solaneae</taxon>
        <taxon>Solanum</taxon>
    </lineage>
</organism>
<dbReference type="FunFam" id="3.30.70.270:FF:000020">
    <property type="entry name" value="Transposon Tf2-6 polyprotein-like Protein"/>
    <property type="match status" value="1"/>
</dbReference>
<dbReference type="SUPFAM" id="SSF56672">
    <property type="entry name" value="DNA/RNA polymerases"/>
    <property type="match status" value="1"/>
</dbReference>